<dbReference type="Proteomes" id="UP000199053">
    <property type="component" value="Unassembled WGS sequence"/>
</dbReference>
<feature type="transmembrane region" description="Helical" evidence="1">
    <location>
        <begin position="237"/>
        <end position="258"/>
    </location>
</feature>
<dbReference type="InterPro" id="IPR036105">
    <property type="entry name" value="DiNase_FeMo-co_biosyn_sf"/>
</dbReference>
<dbReference type="PANTHER" id="PTHR42983:SF1">
    <property type="entry name" value="IRON-MOLYBDENUM PROTEIN"/>
    <property type="match status" value="1"/>
</dbReference>
<keyword evidence="4" id="KW-1185">Reference proteome</keyword>
<dbReference type="InterPro" id="IPR003731">
    <property type="entry name" value="Di-Nase_FeMo-co_biosynth"/>
</dbReference>
<accession>A0A1G9EUU5</accession>
<dbReference type="Pfam" id="PF02579">
    <property type="entry name" value="Nitro_FeMo-Co"/>
    <property type="match status" value="1"/>
</dbReference>
<dbReference type="EMBL" id="FNGA01000002">
    <property type="protein sequence ID" value="SDK79808.1"/>
    <property type="molecule type" value="Genomic_DNA"/>
</dbReference>
<evidence type="ECO:0000256" key="1">
    <source>
        <dbReference type="SAM" id="Phobius"/>
    </source>
</evidence>
<feature type="transmembrane region" description="Helical" evidence="1">
    <location>
        <begin position="165"/>
        <end position="188"/>
    </location>
</feature>
<dbReference type="SUPFAM" id="SSF53146">
    <property type="entry name" value="Nitrogenase accessory factor-like"/>
    <property type="match status" value="1"/>
</dbReference>
<dbReference type="AlphaFoldDB" id="A0A1G9EUU5"/>
<protein>
    <submittedName>
        <fullName evidence="3">Predicted Fe-Mo cluster-binding protein, NifX family</fullName>
    </submittedName>
</protein>
<keyword evidence="1" id="KW-1133">Transmembrane helix</keyword>
<feature type="transmembrane region" description="Helical" evidence="1">
    <location>
        <begin position="141"/>
        <end position="159"/>
    </location>
</feature>
<name>A0A1G9EUU5_9BACT</name>
<reference evidence="4" key="1">
    <citation type="submission" date="2016-10" db="EMBL/GenBank/DDBJ databases">
        <authorList>
            <person name="Varghese N."/>
            <person name="Submissions S."/>
        </authorList>
    </citation>
    <scope>NUCLEOTIDE SEQUENCE [LARGE SCALE GENOMIC DNA]</scope>
    <source>
        <strain evidence="4">DSM 16995</strain>
    </source>
</reference>
<proteinExistence type="predicted"/>
<evidence type="ECO:0000313" key="3">
    <source>
        <dbReference type="EMBL" id="SDK79808.1"/>
    </source>
</evidence>
<feature type="transmembrane region" description="Helical" evidence="1">
    <location>
        <begin position="200"/>
        <end position="225"/>
    </location>
</feature>
<evidence type="ECO:0000313" key="4">
    <source>
        <dbReference type="Proteomes" id="UP000199053"/>
    </source>
</evidence>
<dbReference type="OrthoDB" id="5421688at2"/>
<gene>
    <name evidence="3" type="ORF">SAMN05660337_1272</name>
</gene>
<sequence length="262" mass="27609">MKIAIPSTTPDMNGKVEQKLGTAAYLLILETDDMSFEVMAGPSRSAGPGAGVQIISQVVGMGARTVLVGQVAPHIVKTLGKQGIHVINHVSGPVSEALSAYLHSEQSLPASECNEVKVEQVTIRDEWIEALLKGLRQFYTLLPRLVGVILLLSLFRGFVPEQTLLSLFSGSALYDSFWGASLGSIMAGNPVNSYVIGHGLLEAGVGLTGVMALMLAWVSVGVIQIPAESAALGLRFALVRNAAGFVVVVFVSLVVFLLRGGV</sequence>
<evidence type="ECO:0000259" key="2">
    <source>
        <dbReference type="Pfam" id="PF02579"/>
    </source>
</evidence>
<keyword evidence="1" id="KW-0472">Membrane</keyword>
<dbReference type="RefSeq" id="WP_092159377.1">
    <property type="nucleotide sequence ID" value="NZ_FNGA01000002.1"/>
</dbReference>
<keyword evidence="1" id="KW-0812">Transmembrane</keyword>
<dbReference type="PANTHER" id="PTHR42983">
    <property type="entry name" value="DINITROGENASE IRON-MOLYBDENUM COFACTOR PROTEIN-RELATED"/>
    <property type="match status" value="1"/>
</dbReference>
<organism evidence="3 4">
    <name type="scientific">Maridesulfovibrio ferrireducens</name>
    <dbReference type="NCBI Taxonomy" id="246191"/>
    <lineage>
        <taxon>Bacteria</taxon>
        <taxon>Pseudomonadati</taxon>
        <taxon>Thermodesulfobacteriota</taxon>
        <taxon>Desulfovibrionia</taxon>
        <taxon>Desulfovibrionales</taxon>
        <taxon>Desulfovibrionaceae</taxon>
        <taxon>Maridesulfovibrio</taxon>
    </lineage>
</organism>
<dbReference type="STRING" id="246191.SAMN05660337_1272"/>
<feature type="domain" description="Dinitrogenase iron-molybdenum cofactor biosynthesis" evidence="2">
    <location>
        <begin position="13"/>
        <end position="102"/>
    </location>
</feature>
<dbReference type="Gene3D" id="3.30.420.130">
    <property type="entry name" value="Dinitrogenase iron-molybdenum cofactor biosynthesis domain"/>
    <property type="match status" value="1"/>
</dbReference>